<gene>
    <name evidence="1" type="ORF">E2C01_010797</name>
</gene>
<protein>
    <submittedName>
        <fullName evidence="1">Uncharacterized protein</fullName>
    </submittedName>
</protein>
<dbReference type="Proteomes" id="UP000324222">
    <property type="component" value="Unassembled WGS sequence"/>
</dbReference>
<organism evidence="1 2">
    <name type="scientific">Portunus trituberculatus</name>
    <name type="common">Swimming crab</name>
    <name type="synonym">Neptunus trituberculatus</name>
    <dbReference type="NCBI Taxonomy" id="210409"/>
    <lineage>
        <taxon>Eukaryota</taxon>
        <taxon>Metazoa</taxon>
        <taxon>Ecdysozoa</taxon>
        <taxon>Arthropoda</taxon>
        <taxon>Crustacea</taxon>
        <taxon>Multicrustacea</taxon>
        <taxon>Malacostraca</taxon>
        <taxon>Eumalacostraca</taxon>
        <taxon>Eucarida</taxon>
        <taxon>Decapoda</taxon>
        <taxon>Pleocyemata</taxon>
        <taxon>Brachyura</taxon>
        <taxon>Eubrachyura</taxon>
        <taxon>Portunoidea</taxon>
        <taxon>Portunidae</taxon>
        <taxon>Portuninae</taxon>
        <taxon>Portunus</taxon>
    </lineage>
</organism>
<name>A0A5B7D9C8_PORTR</name>
<dbReference type="EMBL" id="VSRR010000632">
    <property type="protein sequence ID" value="MPC17928.1"/>
    <property type="molecule type" value="Genomic_DNA"/>
</dbReference>
<comment type="caution">
    <text evidence="1">The sequence shown here is derived from an EMBL/GenBank/DDBJ whole genome shotgun (WGS) entry which is preliminary data.</text>
</comment>
<dbReference type="AlphaFoldDB" id="A0A5B7D9C8"/>
<keyword evidence="2" id="KW-1185">Reference proteome</keyword>
<accession>A0A5B7D9C8</accession>
<reference evidence="1 2" key="1">
    <citation type="submission" date="2019-05" db="EMBL/GenBank/DDBJ databases">
        <title>Another draft genome of Portunus trituberculatus and its Hox gene families provides insights of decapod evolution.</title>
        <authorList>
            <person name="Jeong J.-H."/>
            <person name="Song I."/>
            <person name="Kim S."/>
            <person name="Choi T."/>
            <person name="Kim D."/>
            <person name="Ryu S."/>
            <person name="Kim W."/>
        </authorList>
    </citation>
    <scope>NUCLEOTIDE SEQUENCE [LARGE SCALE GENOMIC DNA]</scope>
    <source>
        <tissue evidence="1">Muscle</tissue>
    </source>
</reference>
<sequence>MSTVSRANVSNHSPALPFICGKEPLSALLLLPALLCPSASFHLLLNLMDTLPTKQLEHKRTQPHPHRLSNQSKRVLVSERERTRAHSLTSTSLAVRYGFLMSEGEHKRTMAMVMMGSSKCLMATLGITVEKWNALDDEVVTAHNVHNFKEKIT</sequence>
<proteinExistence type="predicted"/>
<evidence type="ECO:0000313" key="1">
    <source>
        <dbReference type="EMBL" id="MPC17928.1"/>
    </source>
</evidence>
<evidence type="ECO:0000313" key="2">
    <source>
        <dbReference type="Proteomes" id="UP000324222"/>
    </source>
</evidence>